<feature type="non-terminal residue" evidence="1">
    <location>
        <position position="75"/>
    </location>
</feature>
<dbReference type="Proteomes" id="UP000823775">
    <property type="component" value="Unassembled WGS sequence"/>
</dbReference>
<sequence>MNLLVFTDYAQEIEELKKRIRKDKDINQQKRARSAGCNDRNTDMNFFNGRSLDRALSTKVVLHGVIRSNSPITDV</sequence>
<proteinExistence type="predicted"/>
<name>A0ABS8VMU6_DATST</name>
<gene>
    <name evidence="1" type="ORF">HAX54_040095</name>
</gene>
<comment type="caution">
    <text evidence="1">The sequence shown here is derived from an EMBL/GenBank/DDBJ whole genome shotgun (WGS) entry which is preliminary data.</text>
</comment>
<dbReference type="EMBL" id="JACEIK010005615">
    <property type="protein sequence ID" value="MCE0481906.1"/>
    <property type="molecule type" value="Genomic_DNA"/>
</dbReference>
<organism evidence="1 2">
    <name type="scientific">Datura stramonium</name>
    <name type="common">Jimsonweed</name>
    <name type="synonym">Common thornapple</name>
    <dbReference type="NCBI Taxonomy" id="4076"/>
    <lineage>
        <taxon>Eukaryota</taxon>
        <taxon>Viridiplantae</taxon>
        <taxon>Streptophyta</taxon>
        <taxon>Embryophyta</taxon>
        <taxon>Tracheophyta</taxon>
        <taxon>Spermatophyta</taxon>
        <taxon>Magnoliopsida</taxon>
        <taxon>eudicotyledons</taxon>
        <taxon>Gunneridae</taxon>
        <taxon>Pentapetalae</taxon>
        <taxon>asterids</taxon>
        <taxon>lamiids</taxon>
        <taxon>Solanales</taxon>
        <taxon>Solanaceae</taxon>
        <taxon>Solanoideae</taxon>
        <taxon>Datureae</taxon>
        <taxon>Datura</taxon>
    </lineage>
</organism>
<keyword evidence="2" id="KW-1185">Reference proteome</keyword>
<evidence type="ECO:0000313" key="2">
    <source>
        <dbReference type="Proteomes" id="UP000823775"/>
    </source>
</evidence>
<evidence type="ECO:0000313" key="1">
    <source>
        <dbReference type="EMBL" id="MCE0481906.1"/>
    </source>
</evidence>
<reference evidence="1 2" key="1">
    <citation type="journal article" date="2021" name="BMC Genomics">
        <title>Datura genome reveals duplications of psychoactive alkaloid biosynthetic genes and high mutation rate following tissue culture.</title>
        <authorList>
            <person name="Rajewski A."/>
            <person name="Carter-House D."/>
            <person name="Stajich J."/>
            <person name="Litt A."/>
        </authorList>
    </citation>
    <scope>NUCLEOTIDE SEQUENCE [LARGE SCALE GENOMIC DNA]</scope>
    <source>
        <strain evidence="1">AR-01</strain>
    </source>
</reference>
<accession>A0ABS8VMU6</accession>
<protein>
    <submittedName>
        <fullName evidence="1">Uncharacterized protein</fullName>
    </submittedName>
</protein>